<dbReference type="InterPro" id="IPR036388">
    <property type="entry name" value="WH-like_DNA-bd_sf"/>
</dbReference>
<gene>
    <name evidence="5" type="ORF">GCM10009001_26370</name>
</gene>
<dbReference type="PROSITE" id="PS50949">
    <property type="entry name" value="HTH_GNTR"/>
    <property type="match status" value="1"/>
</dbReference>
<evidence type="ECO:0000256" key="1">
    <source>
        <dbReference type="ARBA" id="ARBA00023015"/>
    </source>
</evidence>
<dbReference type="EMBL" id="BAAADS010000018">
    <property type="protein sequence ID" value="GAA0607769.1"/>
    <property type="molecule type" value="Genomic_DNA"/>
</dbReference>
<dbReference type="PANTHER" id="PTHR43537:SF24">
    <property type="entry name" value="GLUCONATE OPERON TRANSCRIPTIONAL REPRESSOR"/>
    <property type="match status" value="1"/>
</dbReference>
<dbReference type="Pfam" id="PF07729">
    <property type="entry name" value="FCD"/>
    <property type="match status" value="1"/>
</dbReference>
<dbReference type="CDD" id="cd07377">
    <property type="entry name" value="WHTH_GntR"/>
    <property type="match status" value="1"/>
</dbReference>
<keyword evidence="1" id="KW-0805">Transcription regulation</keyword>
<dbReference type="Proteomes" id="UP001500866">
    <property type="component" value="Unassembled WGS sequence"/>
</dbReference>
<sequence>MKKQQSMIDYVYESLKSAIYEQKLVPGQKLVENDISNSLSISRTPIRHAFSRLKEEGFLTILPNRGAMVINPSVDEIADAFIHRKQLELLASEKIMEAISADDITRLKELIQLEKETHTQKNLVNYIKVNKEFHYLLINSCNNRFLINHAKKMIDQTHIYLALYDRFYFIPEKKDIRGPNEHQMLIEYIEQNKAEAFFSLLATHITSAIDEYKNRVQHFHQAKDLFN</sequence>
<evidence type="ECO:0000313" key="5">
    <source>
        <dbReference type="EMBL" id="GAA0607769.1"/>
    </source>
</evidence>
<feature type="domain" description="HTH gntR-type" evidence="4">
    <location>
        <begin position="5"/>
        <end position="72"/>
    </location>
</feature>
<dbReference type="Pfam" id="PF00392">
    <property type="entry name" value="GntR"/>
    <property type="match status" value="1"/>
</dbReference>
<dbReference type="Gene3D" id="1.10.10.10">
    <property type="entry name" value="Winged helix-like DNA-binding domain superfamily/Winged helix DNA-binding domain"/>
    <property type="match status" value="1"/>
</dbReference>
<dbReference type="InterPro" id="IPR036390">
    <property type="entry name" value="WH_DNA-bd_sf"/>
</dbReference>
<evidence type="ECO:0000259" key="4">
    <source>
        <dbReference type="PROSITE" id="PS50949"/>
    </source>
</evidence>
<keyword evidence="3" id="KW-0804">Transcription</keyword>
<evidence type="ECO:0000313" key="6">
    <source>
        <dbReference type="Proteomes" id="UP001500866"/>
    </source>
</evidence>
<dbReference type="SUPFAM" id="SSF48008">
    <property type="entry name" value="GntR ligand-binding domain-like"/>
    <property type="match status" value="1"/>
</dbReference>
<dbReference type="PANTHER" id="PTHR43537">
    <property type="entry name" value="TRANSCRIPTIONAL REGULATOR, GNTR FAMILY"/>
    <property type="match status" value="1"/>
</dbReference>
<dbReference type="SMART" id="SM00895">
    <property type="entry name" value="FCD"/>
    <property type="match status" value="1"/>
</dbReference>
<keyword evidence="6" id="KW-1185">Reference proteome</keyword>
<organism evidence="5 6">
    <name type="scientific">Virgibacillus siamensis</name>
    <dbReference type="NCBI Taxonomy" id="480071"/>
    <lineage>
        <taxon>Bacteria</taxon>
        <taxon>Bacillati</taxon>
        <taxon>Bacillota</taxon>
        <taxon>Bacilli</taxon>
        <taxon>Bacillales</taxon>
        <taxon>Bacillaceae</taxon>
        <taxon>Virgibacillus</taxon>
    </lineage>
</organism>
<dbReference type="RefSeq" id="WP_343813939.1">
    <property type="nucleotide sequence ID" value="NZ_BAAADS010000018.1"/>
</dbReference>
<dbReference type="InterPro" id="IPR008920">
    <property type="entry name" value="TF_FadR/GntR_C"/>
</dbReference>
<name>A0ABP3RHU0_9BACI</name>
<dbReference type="Gene3D" id="1.20.120.530">
    <property type="entry name" value="GntR ligand-binding domain-like"/>
    <property type="match status" value="1"/>
</dbReference>
<dbReference type="InterPro" id="IPR011711">
    <property type="entry name" value="GntR_C"/>
</dbReference>
<dbReference type="SUPFAM" id="SSF46785">
    <property type="entry name" value="Winged helix' DNA-binding domain"/>
    <property type="match status" value="1"/>
</dbReference>
<accession>A0ABP3RHU0</accession>
<evidence type="ECO:0000256" key="3">
    <source>
        <dbReference type="ARBA" id="ARBA00023163"/>
    </source>
</evidence>
<comment type="caution">
    <text evidence="5">The sequence shown here is derived from an EMBL/GenBank/DDBJ whole genome shotgun (WGS) entry which is preliminary data.</text>
</comment>
<dbReference type="SMART" id="SM00345">
    <property type="entry name" value="HTH_GNTR"/>
    <property type="match status" value="1"/>
</dbReference>
<dbReference type="InterPro" id="IPR000524">
    <property type="entry name" value="Tscrpt_reg_HTH_GntR"/>
</dbReference>
<reference evidence="6" key="1">
    <citation type="journal article" date="2019" name="Int. J. Syst. Evol. Microbiol.">
        <title>The Global Catalogue of Microorganisms (GCM) 10K type strain sequencing project: providing services to taxonomists for standard genome sequencing and annotation.</title>
        <authorList>
            <consortium name="The Broad Institute Genomics Platform"/>
            <consortium name="The Broad Institute Genome Sequencing Center for Infectious Disease"/>
            <person name="Wu L."/>
            <person name="Ma J."/>
        </authorList>
    </citation>
    <scope>NUCLEOTIDE SEQUENCE [LARGE SCALE GENOMIC DNA]</scope>
    <source>
        <strain evidence="6">JCM 15395</strain>
    </source>
</reference>
<evidence type="ECO:0000256" key="2">
    <source>
        <dbReference type="ARBA" id="ARBA00023125"/>
    </source>
</evidence>
<proteinExistence type="predicted"/>
<keyword evidence="2" id="KW-0238">DNA-binding</keyword>
<protein>
    <submittedName>
        <fullName evidence="5">GntR family transcriptional regulator</fullName>
    </submittedName>
</protein>